<proteinExistence type="predicted"/>
<comment type="caution">
    <text evidence="1">The sequence shown here is derived from an EMBL/GenBank/DDBJ whole genome shotgun (WGS) entry which is preliminary data.</text>
</comment>
<evidence type="ECO:0000313" key="2">
    <source>
        <dbReference type="Proteomes" id="UP001143856"/>
    </source>
</evidence>
<dbReference type="EMBL" id="JAPDGR010000031">
    <property type="protein sequence ID" value="KAJ2998279.1"/>
    <property type="molecule type" value="Genomic_DNA"/>
</dbReference>
<dbReference type="Proteomes" id="UP001143856">
    <property type="component" value="Unassembled WGS sequence"/>
</dbReference>
<protein>
    <submittedName>
        <fullName evidence="1">Uncharacterized protein</fullName>
    </submittedName>
</protein>
<organism evidence="1 2">
    <name type="scientific">Xylaria curta</name>
    <dbReference type="NCBI Taxonomy" id="42375"/>
    <lineage>
        <taxon>Eukaryota</taxon>
        <taxon>Fungi</taxon>
        <taxon>Dikarya</taxon>
        <taxon>Ascomycota</taxon>
        <taxon>Pezizomycotina</taxon>
        <taxon>Sordariomycetes</taxon>
        <taxon>Xylariomycetidae</taxon>
        <taxon>Xylariales</taxon>
        <taxon>Xylariaceae</taxon>
        <taxon>Xylaria</taxon>
    </lineage>
</organism>
<sequence>MAAIAIQRAPNDPRPADDPRIDLISQLRAKPYYIPSLKPPFKDWPDSISPHYPQLKISLDARINKLYPPARAAELIRGDYGLCSCLWWPRASLEKLETCTFWFLWLFTWDDEIDRSTSELFLSLTDANKFRDESYHFVRYCLGVPTEDTHKWNFEEYTPTRPLIRCLDVIAEKLRQAYNRDQVMVFVDAIGYYMGMQQHEQSRKLTGLYPTPDQYWETRLGTSAVLSMLALNEYADEQSIPRWIMTHEQMTAIWRESNLNMSLSNDILSLKKEIKHGDIDSIVPILMYHRGFTVQEAIEDTCVEIQKNVDRFDVAAKALLKIVEEKEPEQWDEVNKYIIGCRYELTGNLIWSTHDGTSAHIRHWPLPGLYAPAEGSLVDIIIRRIALDWPQQRDWNRFYLYTLPSPLRSALLAQISEIHSSGVSLMDLRLILSGPPENELAEYEIEPPDLNVLNSDVFYLDLTNSLGKSLTLKELNEVLFGFKKANAATDDTVQDSWDLPAPVAGPVEVLPNLTHLSLAIDPGSTLSVSWKQLLSLAGKLSHLTQLSLAGWPEPSLTPNAKLAKVISPTTGRSVQYSGTGPYSHVLDGDWTEAILILKRLSRSLYSLEYLDLTGCGDWTRALREKSDGEFTVDLIDWAGDWGKITTLRLNSGYGLADDSSSAQVLRFADWIDEAIAVEKHIRTQRSGRGRWVTVERDALPDKFQAIAERERFADLVI</sequence>
<gene>
    <name evidence="1" type="ORF">NUW58_g373</name>
</gene>
<reference evidence="1" key="1">
    <citation type="submission" date="2022-10" db="EMBL/GenBank/DDBJ databases">
        <title>Genome Sequence of Xylaria curta.</title>
        <authorList>
            <person name="Buettner E."/>
        </authorList>
    </citation>
    <scope>NUCLEOTIDE SEQUENCE</scope>
    <source>
        <strain evidence="1">Babe10</strain>
    </source>
</reference>
<name>A0ACC1PS78_9PEZI</name>
<keyword evidence="2" id="KW-1185">Reference proteome</keyword>
<accession>A0ACC1PS78</accession>
<evidence type="ECO:0000313" key="1">
    <source>
        <dbReference type="EMBL" id="KAJ2998279.1"/>
    </source>
</evidence>